<evidence type="ECO:0000313" key="6">
    <source>
        <dbReference type="EMBL" id="KAL3509811.1"/>
    </source>
</evidence>
<evidence type="ECO:0000313" key="7">
    <source>
        <dbReference type="Proteomes" id="UP001630127"/>
    </source>
</evidence>
<evidence type="ECO:0000256" key="5">
    <source>
        <dbReference type="SAM" id="MobiDB-lite"/>
    </source>
</evidence>
<dbReference type="InterPro" id="IPR018303">
    <property type="entry name" value="ATPase_P-typ_P_site"/>
</dbReference>
<accession>A0ABD2YR00</accession>
<comment type="caution">
    <text evidence="6">The sequence shown here is derived from an EMBL/GenBank/DDBJ whole genome shotgun (WGS) entry which is preliminary data.</text>
</comment>
<sequence>MTASLTDFWLVRFRLFFAKQDICTFSLVAFIRIDNLLAIEDIKIGMTNWTAKITIQERMQATPSLKSKTTYQKFILADSQGSRVQAIMFNEAIPIMSLKLQLYKTYLISNAEVRLIPPSFQSDGIDMQWVISTETVVEELTDEQNNLLTSEFNYTEFKDLAQFLDSTTQTVDKNTIHRCRFDVDLTDKTGTITASIFADLGENLLRFTAVEAMDYSFRIANYGTIAHQSFQNTAIEPSENLITNAAVEPSDNLITATQIGEKQCSSSTVRVCLAKKFDSEESSKNPTDGESEEYELIKEKKPRLS</sequence>
<evidence type="ECO:0000256" key="3">
    <source>
        <dbReference type="ARBA" id="ARBA00022989"/>
    </source>
</evidence>
<organism evidence="6 7">
    <name type="scientific">Cinchona calisaya</name>
    <dbReference type="NCBI Taxonomy" id="153742"/>
    <lineage>
        <taxon>Eukaryota</taxon>
        <taxon>Viridiplantae</taxon>
        <taxon>Streptophyta</taxon>
        <taxon>Embryophyta</taxon>
        <taxon>Tracheophyta</taxon>
        <taxon>Spermatophyta</taxon>
        <taxon>Magnoliopsida</taxon>
        <taxon>eudicotyledons</taxon>
        <taxon>Gunneridae</taxon>
        <taxon>Pentapetalae</taxon>
        <taxon>asterids</taxon>
        <taxon>lamiids</taxon>
        <taxon>Gentianales</taxon>
        <taxon>Rubiaceae</taxon>
        <taxon>Cinchonoideae</taxon>
        <taxon>Cinchoneae</taxon>
        <taxon>Cinchona</taxon>
    </lineage>
</organism>
<keyword evidence="2" id="KW-0812">Transmembrane</keyword>
<dbReference type="Proteomes" id="UP001630127">
    <property type="component" value="Unassembled WGS sequence"/>
</dbReference>
<keyword evidence="3" id="KW-1133">Transmembrane helix</keyword>
<keyword evidence="7" id="KW-1185">Reference proteome</keyword>
<evidence type="ECO:0000256" key="4">
    <source>
        <dbReference type="ARBA" id="ARBA00023136"/>
    </source>
</evidence>
<dbReference type="EMBL" id="JBJUIK010000012">
    <property type="protein sequence ID" value="KAL3509811.1"/>
    <property type="molecule type" value="Genomic_DNA"/>
</dbReference>
<evidence type="ECO:0000256" key="2">
    <source>
        <dbReference type="ARBA" id="ARBA00022692"/>
    </source>
</evidence>
<dbReference type="AlphaFoldDB" id="A0ABD2YR00"/>
<keyword evidence="4" id="KW-0472">Membrane</keyword>
<feature type="region of interest" description="Disordered" evidence="5">
    <location>
        <begin position="278"/>
        <end position="305"/>
    </location>
</feature>
<reference evidence="6 7" key="1">
    <citation type="submission" date="2024-11" db="EMBL/GenBank/DDBJ databases">
        <title>A near-complete genome assembly of Cinchona calisaya.</title>
        <authorList>
            <person name="Lian D.C."/>
            <person name="Zhao X.W."/>
            <person name="Wei L."/>
        </authorList>
    </citation>
    <scope>NUCLEOTIDE SEQUENCE [LARGE SCALE GENOMIC DNA]</scope>
    <source>
        <tissue evidence="6">Nenye</tissue>
    </source>
</reference>
<dbReference type="GO" id="GO:0016020">
    <property type="term" value="C:membrane"/>
    <property type="evidence" value="ECO:0007669"/>
    <property type="project" value="UniProtKB-SubCell"/>
</dbReference>
<dbReference type="InterPro" id="IPR012340">
    <property type="entry name" value="NA-bd_OB-fold"/>
</dbReference>
<protein>
    <submittedName>
        <fullName evidence="6">Uncharacterized protein</fullName>
    </submittedName>
</protein>
<evidence type="ECO:0000256" key="1">
    <source>
        <dbReference type="ARBA" id="ARBA00004370"/>
    </source>
</evidence>
<dbReference type="PROSITE" id="PS00154">
    <property type="entry name" value="ATPASE_E1_E2"/>
    <property type="match status" value="1"/>
</dbReference>
<dbReference type="Gene3D" id="2.40.50.140">
    <property type="entry name" value="Nucleic acid-binding proteins"/>
    <property type="match status" value="1"/>
</dbReference>
<dbReference type="SUPFAM" id="SSF50249">
    <property type="entry name" value="Nucleic acid-binding proteins"/>
    <property type="match status" value="1"/>
</dbReference>
<comment type="subcellular location">
    <subcellularLocation>
        <location evidence="1">Membrane</location>
    </subcellularLocation>
</comment>
<name>A0ABD2YR00_9GENT</name>
<proteinExistence type="predicted"/>
<gene>
    <name evidence="6" type="ORF">ACH5RR_029212</name>
</gene>